<proteinExistence type="predicted"/>
<dbReference type="EMBL" id="REGN01001663">
    <property type="protein sequence ID" value="RNA33261.1"/>
    <property type="molecule type" value="Genomic_DNA"/>
</dbReference>
<dbReference type="AlphaFoldDB" id="A0A3M7SBU7"/>
<protein>
    <submittedName>
        <fullName evidence="1">Uncharacterized protein</fullName>
    </submittedName>
</protein>
<sequence length="206" mass="23539">MNLKIGGKTFLKFPKIKKKYCDDEEIIDDEDTITSFTDKDLSVLIHYLDRTKEGNFEIDNKVTPHGNSFLRTFPSVMKNLKQNMTKKAPNLVYKETSKINGSRDLKQCHNIRYRSSYDEVANEHLMHISLSFPDLIVTAPDVRIVGFNEELLKEVKKTLGAFDSTALFLIKSKPFTTSSHGTKAIICFLFGRKAYNIGRVVPIMII</sequence>
<name>A0A3M7SBU7_BRAPC</name>
<evidence type="ECO:0000313" key="1">
    <source>
        <dbReference type="EMBL" id="RNA33261.1"/>
    </source>
</evidence>
<organism evidence="1 2">
    <name type="scientific">Brachionus plicatilis</name>
    <name type="common">Marine rotifer</name>
    <name type="synonym">Brachionus muelleri</name>
    <dbReference type="NCBI Taxonomy" id="10195"/>
    <lineage>
        <taxon>Eukaryota</taxon>
        <taxon>Metazoa</taxon>
        <taxon>Spiralia</taxon>
        <taxon>Gnathifera</taxon>
        <taxon>Rotifera</taxon>
        <taxon>Eurotatoria</taxon>
        <taxon>Monogononta</taxon>
        <taxon>Pseudotrocha</taxon>
        <taxon>Ploima</taxon>
        <taxon>Brachionidae</taxon>
        <taxon>Brachionus</taxon>
    </lineage>
</organism>
<dbReference type="Proteomes" id="UP000276133">
    <property type="component" value="Unassembled WGS sequence"/>
</dbReference>
<accession>A0A3M7SBU7</accession>
<keyword evidence="2" id="KW-1185">Reference proteome</keyword>
<evidence type="ECO:0000313" key="2">
    <source>
        <dbReference type="Proteomes" id="UP000276133"/>
    </source>
</evidence>
<comment type="caution">
    <text evidence="1">The sequence shown here is derived from an EMBL/GenBank/DDBJ whole genome shotgun (WGS) entry which is preliminary data.</text>
</comment>
<gene>
    <name evidence="1" type="ORF">BpHYR1_050401</name>
</gene>
<reference evidence="1 2" key="1">
    <citation type="journal article" date="2018" name="Sci. Rep.">
        <title>Genomic signatures of local adaptation to the degree of environmental predictability in rotifers.</title>
        <authorList>
            <person name="Franch-Gras L."/>
            <person name="Hahn C."/>
            <person name="Garcia-Roger E.M."/>
            <person name="Carmona M.J."/>
            <person name="Serra M."/>
            <person name="Gomez A."/>
        </authorList>
    </citation>
    <scope>NUCLEOTIDE SEQUENCE [LARGE SCALE GENOMIC DNA]</scope>
    <source>
        <strain evidence="1">HYR1</strain>
    </source>
</reference>